<dbReference type="NCBIfam" id="TIGR00778">
    <property type="entry name" value="ahpD_dom"/>
    <property type="match status" value="1"/>
</dbReference>
<proteinExistence type="predicted"/>
<organism evidence="2 3">
    <name type="scientific">Amycolatopsis rifamycinica</name>
    <dbReference type="NCBI Taxonomy" id="287986"/>
    <lineage>
        <taxon>Bacteria</taxon>
        <taxon>Bacillati</taxon>
        <taxon>Actinomycetota</taxon>
        <taxon>Actinomycetes</taxon>
        <taxon>Pseudonocardiales</taxon>
        <taxon>Pseudonocardiaceae</taxon>
        <taxon>Amycolatopsis</taxon>
    </lineage>
</organism>
<dbReference type="InterPro" id="IPR003779">
    <property type="entry name" value="CMD-like"/>
</dbReference>
<dbReference type="OrthoDB" id="3342615at2"/>
<dbReference type="Proteomes" id="UP000027345">
    <property type="component" value="Unassembled WGS sequence"/>
</dbReference>
<sequence length="357" mass="36906">MAPGLVRVALRRTLKDVKHVEATAPRRARGLVRAVYRQVERDFGMLAPPMALHSPSPPVLAAAWLVLRESLVAAGVSSRADREVVAAAVSAANDCPYCVEVHAMALGSLGEPAAAAALAADQPDAITDPGTRELAAWARGEGPLPPGVTGPAAAEFAAVATAFHYLNRVVSVFLGDSPLPDQVPASARGTAKAVLGHFLRPGAPPPAGQALELLPATGADGPGWAAPGSTLADAFARAGAAFEAAGGGVLPPRVRDLVRRELKDWDGRPPGLGRSWADGPLAELPAAERPAARLALLVAKAPYQVDDLVVAAARRDRDDDRGLIELVSWAAHAAAEELGARLSLRPREEDGSGGRGR</sequence>
<evidence type="ECO:0000313" key="2">
    <source>
        <dbReference type="EMBL" id="KDN18870.1"/>
    </source>
</evidence>
<dbReference type="RefSeq" id="WP_084093710.1">
    <property type="nucleotide sequence ID" value="NZ_JMQI01000061.1"/>
</dbReference>
<dbReference type="SUPFAM" id="SSF69118">
    <property type="entry name" value="AhpD-like"/>
    <property type="match status" value="2"/>
</dbReference>
<accession>A0A066TVI0</accession>
<feature type="domain" description="Carboxymuconolactone decarboxylase-like" evidence="1">
    <location>
        <begin position="59"/>
        <end position="137"/>
    </location>
</feature>
<evidence type="ECO:0000313" key="3">
    <source>
        <dbReference type="Proteomes" id="UP000027345"/>
    </source>
</evidence>
<dbReference type="EMBL" id="JMQI01000061">
    <property type="protein sequence ID" value="KDN18870.1"/>
    <property type="molecule type" value="Genomic_DNA"/>
</dbReference>
<gene>
    <name evidence="2" type="ORF">DV20_28395</name>
</gene>
<keyword evidence="2" id="KW-0575">Peroxidase</keyword>
<dbReference type="eggNOG" id="COG2128">
    <property type="taxonomic scope" value="Bacteria"/>
</dbReference>
<dbReference type="Pfam" id="PF02627">
    <property type="entry name" value="CMD"/>
    <property type="match status" value="1"/>
</dbReference>
<dbReference type="InterPro" id="IPR004675">
    <property type="entry name" value="AhpD_core"/>
</dbReference>
<comment type="caution">
    <text evidence="2">The sequence shown here is derived from an EMBL/GenBank/DDBJ whole genome shotgun (WGS) entry which is preliminary data.</text>
</comment>
<evidence type="ECO:0000259" key="1">
    <source>
        <dbReference type="Pfam" id="PF02627"/>
    </source>
</evidence>
<dbReference type="AlphaFoldDB" id="A0A066TVI0"/>
<dbReference type="Gene3D" id="1.20.1290.10">
    <property type="entry name" value="AhpD-like"/>
    <property type="match status" value="1"/>
</dbReference>
<dbReference type="InterPro" id="IPR029032">
    <property type="entry name" value="AhpD-like"/>
</dbReference>
<dbReference type="STRING" id="287986.DV20_28395"/>
<name>A0A066TVI0_9PSEU</name>
<dbReference type="GO" id="GO:0051920">
    <property type="term" value="F:peroxiredoxin activity"/>
    <property type="evidence" value="ECO:0007669"/>
    <property type="project" value="InterPro"/>
</dbReference>
<keyword evidence="2" id="KW-0560">Oxidoreductase</keyword>
<reference evidence="2 3" key="1">
    <citation type="submission" date="2014-05" db="EMBL/GenBank/DDBJ databases">
        <title>Draft genome sequence of Amycolatopsis rifamycinica DSM 46095.</title>
        <authorList>
            <person name="Lal R."/>
            <person name="Saxena A."/>
            <person name="Kumari R."/>
            <person name="Mukherjee U."/>
            <person name="Singh P."/>
            <person name="Sangwan N."/>
            <person name="Mahato N.K."/>
        </authorList>
    </citation>
    <scope>NUCLEOTIDE SEQUENCE [LARGE SCALE GENOMIC DNA]</scope>
    <source>
        <strain evidence="2 3">DSM 46095</strain>
    </source>
</reference>
<keyword evidence="3" id="KW-1185">Reference proteome</keyword>
<protein>
    <submittedName>
        <fullName evidence="2">Alkylhydroperoxidase</fullName>
    </submittedName>
</protein>